<evidence type="ECO:0000313" key="2">
    <source>
        <dbReference type="EMBL" id="KAA2239871.1"/>
    </source>
</evidence>
<organism evidence="2 3">
    <name type="scientific">Chitinophaga agrisoli</name>
    <dbReference type="NCBI Taxonomy" id="2607653"/>
    <lineage>
        <taxon>Bacteria</taxon>
        <taxon>Pseudomonadati</taxon>
        <taxon>Bacteroidota</taxon>
        <taxon>Chitinophagia</taxon>
        <taxon>Chitinophagales</taxon>
        <taxon>Chitinophagaceae</taxon>
        <taxon>Chitinophaga</taxon>
    </lineage>
</organism>
<evidence type="ECO:0008006" key="4">
    <source>
        <dbReference type="Google" id="ProtNLM"/>
    </source>
</evidence>
<dbReference type="RefSeq" id="WP_149841048.1">
    <property type="nucleotide sequence ID" value="NZ_VUOC01000004.1"/>
</dbReference>
<keyword evidence="3" id="KW-1185">Reference proteome</keyword>
<feature type="region of interest" description="Disordered" evidence="1">
    <location>
        <begin position="1"/>
        <end position="75"/>
    </location>
</feature>
<feature type="compositionally biased region" description="Acidic residues" evidence="1">
    <location>
        <begin position="115"/>
        <end position="130"/>
    </location>
</feature>
<feature type="region of interest" description="Disordered" evidence="1">
    <location>
        <begin position="492"/>
        <end position="541"/>
    </location>
</feature>
<dbReference type="Proteomes" id="UP000324611">
    <property type="component" value="Unassembled WGS sequence"/>
</dbReference>
<dbReference type="AlphaFoldDB" id="A0A5B2VLC7"/>
<reference evidence="2 3" key="2">
    <citation type="submission" date="2019-09" db="EMBL/GenBank/DDBJ databases">
        <authorList>
            <person name="Jin C."/>
        </authorList>
    </citation>
    <scope>NUCLEOTIDE SEQUENCE [LARGE SCALE GENOMIC DNA]</scope>
    <source>
        <strain evidence="2 3">BN140078</strain>
    </source>
</reference>
<feature type="region of interest" description="Disordered" evidence="1">
    <location>
        <begin position="90"/>
        <end position="145"/>
    </location>
</feature>
<reference evidence="2 3" key="1">
    <citation type="submission" date="2019-09" db="EMBL/GenBank/DDBJ databases">
        <title>Chitinophaga ginsengihumi sp. nov., isolated from soil of ginseng rhizosphere.</title>
        <authorList>
            <person name="Lee J."/>
        </authorList>
    </citation>
    <scope>NUCLEOTIDE SEQUENCE [LARGE SCALE GENOMIC DNA]</scope>
    <source>
        <strain evidence="2 3">BN140078</strain>
    </source>
</reference>
<evidence type="ECO:0000313" key="3">
    <source>
        <dbReference type="Proteomes" id="UP000324611"/>
    </source>
</evidence>
<protein>
    <recommendedName>
        <fullName evidence="4">Endonuclease/exonuclease/phosphatase family protein</fullName>
    </recommendedName>
</protein>
<sequence>MTDPKEKQSLQPGRLAVAGEPGPRAAALPAVTPLSSMVAQLARGRPKGKPAAISKEAEEEETPVPAGKKEDWELENNGMLEVDWGKFLGHKFPEVEKKEENGRRKKKRKGKEKQVEEETEEEKADPDFLFEETKAQREKREAVNKERNQPWFSAMTSNIAKIGTRTSRAAKKQKIDTIGTVMDIMHPTLTTFQEVTNPQLFLSGEPGTRRSPAVTGLRKFKPGQTEEEEEEPSLGSELKMMDGPAFRSGGYRESYPLAYDTARIHEVPKLEYYDRGKKRFREYDEDKGPLIFGKEADGISGKSKKKAQTARQVTRWRIPLSNSPHTLRPPVKNYQNSERDAEYAEAHANLTHRFKEKNYKKDYTQLTFHNIHTAPSISSISEQMKEHMRLANESQEKGEVVVLGGDAYMQKSAKTVWKETKQSPDWDLVHSQQNTNYPGKGDGQVADILIGGAHTMTPEGPGAALAPPSDKFFTMEDYMGIPATKEELSTWKDKGTDHTPFYGSFRIKQPPPEKKIRKKRAAKNKARRRPPAGRRRRYSRR</sequence>
<feature type="compositionally biased region" description="Basic and acidic residues" evidence="1">
    <location>
        <begin position="131"/>
        <end position="145"/>
    </location>
</feature>
<comment type="caution">
    <text evidence="2">The sequence shown here is derived from an EMBL/GenBank/DDBJ whole genome shotgun (WGS) entry which is preliminary data.</text>
</comment>
<gene>
    <name evidence="2" type="ORF">F0L74_27175</name>
</gene>
<dbReference type="EMBL" id="VUOC01000004">
    <property type="protein sequence ID" value="KAA2239871.1"/>
    <property type="molecule type" value="Genomic_DNA"/>
</dbReference>
<feature type="compositionally biased region" description="Basic and acidic residues" evidence="1">
    <location>
        <begin position="91"/>
        <end position="102"/>
    </location>
</feature>
<proteinExistence type="predicted"/>
<name>A0A5B2VLC7_9BACT</name>
<feature type="compositionally biased region" description="Basic residues" evidence="1">
    <location>
        <begin position="515"/>
        <end position="541"/>
    </location>
</feature>
<evidence type="ECO:0000256" key="1">
    <source>
        <dbReference type="SAM" id="MobiDB-lite"/>
    </source>
</evidence>
<feature type="region of interest" description="Disordered" evidence="1">
    <location>
        <begin position="201"/>
        <end position="241"/>
    </location>
</feature>
<accession>A0A5B2VLC7</accession>